<dbReference type="Gene3D" id="3.40.390.10">
    <property type="entry name" value="Collagenase (Catalytic Domain)"/>
    <property type="match status" value="1"/>
</dbReference>
<dbReference type="InterPro" id="IPR024079">
    <property type="entry name" value="MetalloPept_cat_dom_sf"/>
</dbReference>
<feature type="transmembrane region" description="Helical" evidence="1">
    <location>
        <begin position="378"/>
        <end position="400"/>
    </location>
</feature>
<name>D0MI84_RHOM4</name>
<keyword evidence="3" id="KW-1185">Reference proteome</keyword>
<evidence type="ECO:0000256" key="1">
    <source>
        <dbReference type="SAM" id="Phobius"/>
    </source>
</evidence>
<dbReference type="HOGENOM" id="CLU_647027_0_0_10"/>
<keyword evidence="1" id="KW-0472">Membrane</keyword>
<dbReference type="InterPro" id="IPR024464">
    <property type="entry name" value="DUF2391"/>
</dbReference>
<accession>D0MI84</accession>
<proteinExistence type="predicted"/>
<feature type="transmembrane region" description="Helical" evidence="1">
    <location>
        <begin position="292"/>
        <end position="310"/>
    </location>
</feature>
<evidence type="ECO:0000313" key="3">
    <source>
        <dbReference type="Proteomes" id="UP000002221"/>
    </source>
</evidence>
<sequence>MADELRATLEVEAPVTAPTDRELTVEVGWVLAGAFDEVDRRALALARTRLAELITTWFPGFAWRFPVVWRRELRPGSPVEPIELLEAATDERDHGRWDFVLVVTAAALKSHYKPFALGAPSSALDAAVISTQRLDPIVEDEQAEEDERIETIARRVTALAVHLLGHLNDLPHQDDPADFMYDLKTAADLDRMRYLQDRERMEEALREVAAERLEETATYRRPGLARRRGARLGFGLRVLWREWRNIWEAVRDVEPWLFPLRFSRLTTAAFSALVFLLMTAEVWELGMSQPPLRVAALALLTLAATSLYLLQRQHLLRRHRWETRFSEQRTVAGIAATVSVVLGMATTFLLIFLAVLLIGKLLFSFRLISGWAALEPTWRHYLTFAGFVATLGLVAGALGASFEQEVYFRHVLLIDEET</sequence>
<dbReference type="eggNOG" id="ENOG502ZCMA">
    <property type="taxonomic scope" value="Bacteria"/>
</dbReference>
<dbReference type="EMBL" id="CP001807">
    <property type="protein sequence ID" value="ACY48192.1"/>
    <property type="molecule type" value="Genomic_DNA"/>
</dbReference>
<gene>
    <name evidence="2" type="ordered locus">Rmar_1302</name>
</gene>
<dbReference type="KEGG" id="rmr:Rmar_1302"/>
<keyword evidence="1" id="KW-0812">Transmembrane</keyword>
<keyword evidence="1" id="KW-1133">Transmembrane helix</keyword>
<evidence type="ECO:0000313" key="2">
    <source>
        <dbReference type="EMBL" id="ACY48192.1"/>
    </source>
</evidence>
<dbReference type="AlphaFoldDB" id="D0MI84"/>
<feature type="transmembrane region" description="Helical" evidence="1">
    <location>
        <begin position="262"/>
        <end position="280"/>
    </location>
</feature>
<dbReference type="Proteomes" id="UP000002221">
    <property type="component" value="Chromosome"/>
</dbReference>
<protein>
    <submittedName>
        <fullName evidence="2">Uncharacterized protein</fullName>
    </submittedName>
</protein>
<organism evidence="2 3">
    <name type="scientific">Rhodothermus marinus (strain ATCC 43812 / DSM 4252 / R-10)</name>
    <name type="common">Rhodothermus obamensis</name>
    <dbReference type="NCBI Taxonomy" id="518766"/>
    <lineage>
        <taxon>Bacteria</taxon>
        <taxon>Pseudomonadati</taxon>
        <taxon>Rhodothermota</taxon>
        <taxon>Rhodothermia</taxon>
        <taxon>Rhodothermales</taxon>
        <taxon>Rhodothermaceae</taxon>
        <taxon>Rhodothermus</taxon>
    </lineage>
</organism>
<dbReference type="OrthoDB" id="7831148at2"/>
<dbReference type="Pfam" id="PF09622">
    <property type="entry name" value="DUF2391"/>
    <property type="match status" value="1"/>
</dbReference>
<dbReference type="GO" id="GO:0008237">
    <property type="term" value="F:metallopeptidase activity"/>
    <property type="evidence" value="ECO:0007669"/>
    <property type="project" value="InterPro"/>
</dbReference>
<feature type="transmembrane region" description="Helical" evidence="1">
    <location>
        <begin position="331"/>
        <end position="358"/>
    </location>
</feature>
<reference evidence="2 3" key="1">
    <citation type="journal article" date="2009" name="Stand. Genomic Sci.">
        <title>Complete genome sequence of Rhodothermus marinus type strain (R-10).</title>
        <authorList>
            <person name="Nolan M."/>
            <person name="Tindall B.J."/>
            <person name="Pomrenke H."/>
            <person name="Lapidus A."/>
            <person name="Copeland A."/>
            <person name="Glavina Del Rio T."/>
            <person name="Lucas S."/>
            <person name="Chen F."/>
            <person name="Tice H."/>
            <person name="Cheng J.F."/>
            <person name="Saunders E."/>
            <person name="Han C."/>
            <person name="Bruce D."/>
            <person name="Goodwin L."/>
            <person name="Chain P."/>
            <person name="Pitluck S."/>
            <person name="Ovchinikova G."/>
            <person name="Pati A."/>
            <person name="Ivanova N."/>
            <person name="Mavromatis K."/>
            <person name="Chen A."/>
            <person name="Palaniappan K."/>
            <person name="Land M."/>
            <person name="Hauser L."/>
            <person name="Chang Y.J."/>
            <person name="Jeffries C.D."/>
            <person name="Brettin T."/>
            <person name="Goker M."/>
            <person name="Bristow J."/>
            <person name="Eisen J.A."/>
            <person name="Markowitz V."/>
            <person name="Hugenholtz P."/>
            <person name="Kyrpides N.C."/>
            <person name="Klenk H.P."/>
            <person name="Detter J.C."/>
        </authorList>
    </citation>
    <scope>NUCLEOTIDE SEQUENCE [LARGE SCALE GENOMIC DNA]</scope>
    <source>
        <strain evidence="3">ATCC 43812 / DSM 4252 / R-10</strain>
    </source>
</reference>
<dbReference type="RefSeq" id="WP_012843804.1">
    <property type="nucleotide sequence ID" value="NC_013501.1"/>
</dbReference>